<dbReference type="EMBL" id="FNAK01000006">
    <property type="protein sequence ID" value="SDE38747.1"/>
    <property type="molecule type" value="Genomic_DNA"/>
</dbReference>
<dbReference type="Gene3D" id="2.40.110.10">
    <property type="entry name" value="Butyryl-CoA Dehydrogenase, subunit A, domain 2"/>
    <property type="match status" value="1"/>
</dbReference>
<evidence type="ECO:0000259" key="7">
    <source>
        <dbReference type="Pfam" id="PF00441"/>
    </source>
</evidence>
<evidence type="ECO:0000313" key="11">
    <source>
        <dbReference type="Proteomes" id="UP000183685"/>
    </source>
</evidence>
<dbReference type="OrthoDB" id="9775090at2"/>
<comment type="similarity">
    <text evidence="2 6">Belongs to the acyl-CoA dehydrogenase family.</text>
</comment>
<evidence type="ECO:0000256" key="3">
    <source>
        <dbReference type="ARBA" id="ARBA00022630"/>
    </source>
</evidence>
<dbReference type="PANTHER" id="PTHR43884">
    <property type="entry name" value="ACYL-COA DEHYDROGENASE"/>
    <property type="match status" value="1"/>
</dbReference>
<dbReference type="STRING" id="637679.GCA_001550055_03118"/>
<dbReference type="AlphaFoldDB" id="A0A1G7CHD3"/>
<dbReference type="CDD" id="cd00567">
    <property type="entry name" value="ACAD"/>
    <property type="match status" value="1"/>
</dbReference>
<evidence type="ECO:0000256" key="6">
    <source>
        <dbReference type="RuleBase" id="RU362125"/>
    </source>
</evidence>
<dbReference type="Pfam" id="PF02770">
    <property type="entry name" value="Acyl-CoA_dh_M"/>
    <property type="match status" value="1"/>
</dbReference>
<comment type="cofactor">
    <cofactor evidence="1 6">
        <name>FAD</name>
        <dbReference type="ChEBI" id="CHEBI:57692"/>
    </cofactor>
</comment>
<evidence type="ECO:0000256" key="2">
    <source>
        <dbReference type="ARBA" id="ARBA00009347"/>
    </source>
</evidence>
<keyword evidence="4 6" id="KW-0274">FAD</keyword>
<sequence length="372" mass="39712">MAMVLNEEQQLLKESAEGFFAEKAPITQLRKLRDNKDETGYSADLWQEMSEMGFAGLMVDEDHGGTGFGCVGAGIVAEAMGKTLSASPFLASSVVGASVIAAAASEEQKAALLPAIASGELIVTLALDETSKHDPEGTALKAAGGKLNGLKTFVPDGHVADKVIVLARTSGEPGDRDGLSLYLVDKGASGLIVDRVISMDSRNWAKLTFEGVDAAELLGAEGKAMDVLEPALDRCRIIVAAELLGVAQQTFEVTMEYIKERKQFGVPIGSFQALQHRAAEWFGEIEVTRSAVLKALQMADAGGDIRWFASLAKAKASKTAELATKEAIQMHGGMGVTDEFDLGFFIKRARVLQHLFGDYNYHADRFAACSGY</sequence>
<dbReference type="Pfam" id="PF00441">
    <property type="entry name" value="Acyl-CoA_dh_1"/>
    <property type="match status" value="1"/>
</dbReference>
<dbReference type="Gene3D" id="1.20.140.10">
    <property type="entry name" value="Butyryl-CoA Dehydrogenase, subunit A, domain 3"/>
    <property type="match status" value="1"/>
</dbReference>
<dbReference type="GO" id="GO:0003995">
    <property type="term" value="F:acyl-CoA dehydrogenase activity"/>
    <property type="evidence" value="ECO:0007669"/>
    <property type="project" value="TreeGrafter"/>
</dbReference>
<dbReference type="InterPro" id="IPR013786">
    <property type="entry name" value="AcylCoA_DH/ox_N"/>
</dbReference>
<dbReference type="SUPFAM" id="SSF56645">
    <property type="entry name" value="Acyl-CoA dehydrogenase NM domain-like"/>
    <property type="match status" value="1"/>
</dbReference>
<keyword evidence="3 6" id="KW-0285">Flavoprotein</keyword>
<dbReference type="PANTHER" id="PTHR43884:SF20">
    <property type="entry name" value="ACYL-COA DEHYDROGENASE FADE28"/>
    <property type="match status" value="1"/>
</dbReference>
<protein>
    <submittedName>
        <fullName evidence="10">Acyl-CoA dehydrogenase</fullName>
    </submittedName>
</protein>
<dbReference type="InterPro" id="IPR009075">
    <property type="entry name" value="AcylCo_DH/oxidase_C"/>
</dbReference>
<gene>
    <name evidence="10" type="ORF">SAMN04488071_2803</name>
</gene>
<evidence type="ECO:0000256" key="1">
    <source>
        <dbReference type="ARBA" id="ARBA00001974"/>
    </source>
</evidence>
<feature type="domain" description="Acyl-CoA oxidase/dehydrogenase middle" evidence="8">
    <location>
        <begin position="140"/>
        <end position="212"/>
    </location>
</feature>
<feature type="domain" description="Acyl-CoA dehydrogenase/oxidase N-terminal" evidence="9">
    <location>
        <begin position="6"/>
        <end position="120"/>
    </location>
</feature>
<dbReference type="Pfam" id="PF02771">
    <property type="entry name" value="Acyl-CoA_dh_N"/>
    <property type="match status" value="1"/>
</dbReference>
<dbReference type="Gene3D" id="1.10.540.10">
    <property type="entry name" value="Acyl-CoA dehydrogenase/oxidase, N-terminal domain"/>
    <property type="match status" value="1"/>
</dbReference>
<evidence type="ECO:0000259" key="8">
    <source>
        <dbReference type="Pfam" id="PF02770"/>
    </source>
</evidence>
<dbReference type="GO" id="GO:0050660">
    <property type="term" value="F:flavin adenine dinucleotide binding"/>
    <property type="evidence" value="ECO:0007669"/>
    <property type="project" value="InterPro"/>
</dbReference>
<dbReference type="RefSeq" id="WP_068306787.1">
    <property type="nucleotide sequence ID" value="NZ_FNAK01000006.1"/>
</dbReference>
<dbReference type="InterPro" id="IPR009100">
    <property type="entry name" value="AcylCoA_DH/oxidase_NM_dom_sf"/>
</dbReference>
<feature type="domain" description="Acyl-CoA dehydrogenase/oxidase C-terminal" evidence="7">
    <location>
        <begin position="226"/>
        <end position="365"/>
    </location>
</feature>
<evidence type="ECO:0000313" key="10">
    <source>
        <dbReference type="EMBL" id="SDE38747.1"/>
    </source>
</evidence>
<evidence type="ECO:0000256" key="4">
    <source>
        <dbReference type="ARBA" id="ARBA00022827"/>
    </source>
</evidence>
<evidence type="ECO:0000256" key="5">
    <source>
        <dbReference type="ARBA" id="ARBA00023002"/>
    </source>
</evidence>
<proteinExistence type="inferred from homology"/>
<organism evidence="10 11">
    <name type="scientific">Kordiimonas lacus</name>
    <dbReference type="NCBI Taxonomy" id="637679"/>
    <lineage>
        <taxon>Bacteria</taxon>
        <taxon>Pseudomonadati</taxon>
        <taxon>Pseudomonadota</taxon>
        <taxon>Alphaproteobacteria</taxon>
        <taxon>Kordiimonadales</taxon>
        <taxon>Kordiimonadaceae</taxon>
        <taxon>Kordiimonas</taxon>
    </lineage>
</organism>
<dbReference type="InterPro" id="IPR006091">
    <property type="entry name" value="Acyl-CoA_Oxase/DH_mid-dom"/>
</dbReference>
<dbReference type="Proteomes" id="UP000183685">
    <property type="component" value="Unassembled WGS sequence"/>
</dbReference>
<keyword evidence="5 6" id="KW-0560">Oxidoreductase</keyword>
<dbReference type="InterPro" id="IPR036250">
    <property type="entry name" value="AcylCo_DH-like_C"/>
</dbReference>
<dbReference type="SUPFAM" id="SSF47203">
    <property type="entry name" value="Acyl-CoA dehydrogenase C-terminal domain-like"/>
    <property type="match status" value="1"/>
</dbReference>
<keyword evidence="11" id="KW-1185">Reference proteome</keyword>
<dbReference type="InterPro" id="IPR037069">
    <property type="entry name" value="AcylCoA_DH/ox_N_sf"/>
</dbReference>
<name>A0A1G7CHD3_9PROT</name>
<dbReference type="InterPro" id="IPR046373">
    <property type="entry name" value="Acyl-CoA_Oxase/DH_mid-dom_sf"/>
</dbReference>
<reference evidence="10 11" key="1">
    <citation type="submission" date="2016-10" db="EMBL/GenBank/DDBJ databases">
        <authorList>
            <person name="de Groot N.N."/>
        </authorList>
    </citation>
    <scope>NUCLEOTIDE SEQUENCE [LARGE SCALE GENOMIC DNA]</scope>
    <source>
        <strain evidence="10 11">CGMCC 1.9109</strain>
    </source>
</reference>
<accession>A0A1G7CHD3</accession>
<evidence type="ECO:0000259" key="9">
    <source>
        <dbReference type="Pfam" id="PF02771"/>
    </source>
</evidence>